<gene>
    <name evidence="1" type="ORF">PIB30_115189</name>
</gene>
<protein>
    <submittedName>
        <fullName evidence="1">Uncharacterized protein</fullName>
    </submittedName>
</protein>
<accession>A0ABU6T1K2</accession>
<evidence type="ECO:0000313" key="2">
    <source>
        <dbReference type="Proteomes" id="UP001341840"/>
    </source>
</evidence>
<keyword evidence="2" id="KW-1185">Reference proteome</keyword>
<sequence>MARLPLHETRVSPSARFHHRRILPLASFWFKITLQWFLIFTVNTQVGAFLADWTSISPTKSLGPSIAR</sequence>
<evidence type="ECO:0000313" key="1">
    <source>
        <dbReference type="EMBL" id="MED6142584.1"/>
    </source>
</evidence>
<feature type="non-terminal residue" evidence="1">
    <location>
        <position position="68"/>
    </location>
</feature>
<proteinExistence type="predicted"/>
<dbReference type="EMBL" id="JASCZI010072403">
    <property type="protein sequence ID" value="MED6142584.1"/>
    <property type="molecule type" value="Genomic_DNA"/>
</dbReference>
<name>A0ABU6T1K2_9FABA</name>
<reference evidence="1 2" key="1">
    <citation type="journal article" date="2023" name="Plants (Basel)">
        <title>Bridging the Gap: Combining Genomics and Transcriptomics Approaches to Understand Stylosanthes scabra, an Orphan Legume from the Brazilian Caatinga.</title>
        <authorList>
            <person name="Ferreira-Neto J.R.C."/>
            <person name="da Silva M.D."/>
            <person name="Binneck E."/>
            <person name="de Melo N.F."/>
            <person name="da Silva R.H."/>
            <person name="de Melo A.L.T.M."/>
            <person name="Pandolfi V."/>
            <person name="Bustamante F.O."/>
            <person name="Brasileiro-Vidal A.C."/>
            <person name="Benko-Iseppon A.M."/>
        </authorList>
    </citation>
    <scope>NUCLEOTIDE SEQUENCE [LARGE SCALE GENOMIC DNA]</scope>
    <source>
        <tissue evidence="1">Leaves</tissue>
    </source>
</reference>
<dbReference type="Proteomes" id="UP001341840">
    <property type="component" value="Unassembled WGS sequence"/>
</dbReference>
<organism evidence="1 2">
    <name type="scientific">Stylosanthes scabra</name>
    <dbReference type="NCBI Taxonomy" id="79078"/>
    <lineage>
        <taxon>Eukaryota</taxon>
        <taxon>Viridiplantae</taxon>
        <taxon>Streptophyta</taxon>
        <taxon>Embryophyta</taxon>
        <taxon>Tracheophyta</taxon>
        <taxon>Spermatophyta</taxon>
        <taxon>Magnoliopsida</taxon>
        <taxon>eudicotyledons</taxon>
        <taxon>Gunneridae</taxon>
        <taxon>Pentapetalae</taxon>
        <taxon>rosids</taxon>
        <taxon>fabids</taxon>
        <taxon>Fabales</taxon>
        <taxon>Fabaceae</taxon>
        <taxon>Papilionoideae</taxon>
        <taxon>50 kb inversion clade</taxon>
        <taxon>dalbergioids sensu lato</taxon>
        <taxon>Dalbergieae</taxon>
        <taxon>Pterocarpus clade</taxon>
        <taxon>Stylosanthes</taxon>
    </lineage>
</organism>
<comment type="caution">
    <text evidence="1">The sequence shown here is derived from an EMBL/GenBank/DDBJ whole genome shotgun (WGS) entry which is preliminary data.</text>
</comment>